<dbReference type="AlphaFoldDB" id="A0AAD4AIR2"/>
<reference evidence="1" key="1">
    <citation type="journal article" date="2012" name="J. Bacteriol.">
        <title>Genome sequences of type strains of seven species of the marine bacterium Pseudoalteromonas.</title>
        <authorList>
            <person name="Xie B.B."/>
            <person name="Shu Y.L."/>
            <person name="Qin Q.L."/>
            <person name="Rong J.C."/>
            <person name="Zhang X.Y."/>
            <person name="Chen X.L."/>
            <person name="Shi M."/>
            <person name="He H.L."/>
            <person name="Zhou B.C."/>
            <person name="Zhang Y.Z."/>
        </authorList>
    </citation>
    <scope>NUCLEOTIDE SEQUENCE</scope>
    <source>
        <strain evidence="1">DSM 8771</strain>
    </source>
</reference>
<evidence type="ECO:0000313" key="2">
    <source>
        <dbReference type="Proteomes" id="UP000016487"/>
    </source>
</evidence>
<organism evidence="1 2">
    <name type="scientific">Pseudoalteromonas citrea</name>
    <dbReference type="NCBI Taxonomy" id="43655"/>
    <lineage>
        <taxon>Bacteria</taxon>
        <taxon>Pseudomonadati</taxon>
        <taxon>Pseudomonadota</taxon>
        <taxon>Gammaproteobacteria</taxon>
        <taxon>Alteromonadales</taxon>
        <taxon>Pseudoalteromonadaceae</taxon>
        <taxon>Pseudoalteromonas</taxon>
    </lineage>
</organism>
<comment type="caution">
    <text evidence="1">The sequence shown here is derived from an EMBL/GenBank/DDBJ whole genome shotgun (WGS) entry which is preliminary data.</text>
</comment>
<proteinExistence type="predicted"/>
<sequence>MKLNKKIYKNLTDKKRAIDPKQTPNIAGGGFTSEWFKELSRQFCRQP</sequence>
<gene>
    <name evidence="1" type="ORF">PCIT_a4114</name>
</gene>
<accession>A0AAD4AIR2</accession>
<dbReference type="RefSeq" id="WP_157592853.1">
    <property type="nucleotide sequence ID" value="NZ_AHBZ03000016.1"/>
</dbReference>
<dbReference type="EMBL" id="AHBZ03000016">
    <property type="protein sequence ID" value="KAF7771518.1"/>
    <property type="molecule type" value="Genomic_DNA"/>
</dbReference>
<protein>
    <submittedName>
        <fullName evidence="1">Uncharacterized protein</fullName>
    </submittedName>
</protein>
<name>A0AAD4AIR2_9GAMM</name>
<dbReference type="Proteomes" id="UP000016487">
    <property type="component" value="Unassembled WGS sequence"/>
</dbReference>
<evidence type="ECO:0000313" key="1">
    <source>
        <dbReference type="EMBL" id="KAF7771518.1"/>
    </source>
</evidence>
<reference evidence="1" key="2">
    <citation type="submission" date="2015-03" db="EMBL/GenBank/DDBJ databases">
        <title>Genome sequence of Pseudoalteromonas citrea.</title>
        <authorList>
            <person name="Xie B.-B."/>
            <person name="Rong J.-C."/>
            <person name="Qin Q.-L."/>
            <person name="Zhang Y.-Z."/>
        </authorList>
    </citation>
    <scope>NUCLEOTIDE SEQUENCE</scope>
    <source>
        <strain evidence="1">DSM 8771</strain>
    </source>
</reference>